<protein>
    <submittedName>
        <fullName evidence="6">Uncharacterized protein</fullName>
    </submittedName>
</protein>
<feature type="region of interest" description="Disordered" evidence="3">
    <location>
        <begin position="192"/>
        <end position="230"/>
    </location>
</feature>
<feature type="region of interest" description="Disordered" evidence="3">
    <location>
        <begin position="408"/>
        <end position="447"/>
    </location>
</feature>
<evidence type="ECO:0000313" key="6">
    <source>
        <dbReference type="EMBL" id="RFA11409.1"/>
    </source>
</evidence>
<reference evidence="6 7" key="1">
    <citation type="submission" date="2017-04" db="EMBL/GenBank/DDBJ databases">
        <title>Comparative genome analysis of Subtercola boreus.</title>
        <authorList>
            <person name="Cho Y.-J."/>
            <person name="Cho A."/>
            <person name="Kim O.-S."/>
            <person name="Lee J.-I."/>
        </authorList>
    </citation>
    <scope>NUCLEOTIDE SEQUENCE [LARGE SCALE GENOMIC DNA]</scope>
    <source>
        <strain evidence="6 7">P27444</strain>
    </source>
</reference>
<evidence type="ECO:0000256" key="3">
    <source>
        <dbReference type="SAM" id="MobiDB-lite"/>
    </source>
</evidence>
<comment type="caution">
    <text evidence="6">The sequence shown here is derived from an EMBL/GenBank/DDBJ whole genome shotgun (WGS) entry which is preliminary data.</text>
</comment>
<organism evidence="6 7">
    <name type="scientific">Subtercola boreus</name>
    <dbReference type="NCBI Taxonomy" id="120213"/>
    <lineage>
        <taxon>Bacteria</taxon>
        <taxon>Bacillati</taxon>
        <taxon>Actinomycetota</taxon>
        <taxon>Actinomycetes</taxon>
        <taxon>Micrococcales</taxon>
        <taxon>Microbacteriaceae</taxon>
        <taxon>Subtercola</taxon>
    </lineage>
</organism>
<dbReference type="PANTHER" id="PTHR32347">
    <property type="entry name" value="EFFLUX SYSTEM COMPONENT YKNX-RELATED"/>
    <property type="match status" value="1"/>
</dbReference>
<evidence type="ECO:0000259" key="4">
    <source>
        <dbReference type="Pfam" id="PF25917"/>
    </source>
</evidence>
<proteinExistence type="predicted"/>
<dbReference type="InterPro" id="IPR058625">
    <property type="entry name" value="MdtA-like_BSH"/>
</dbReference>
<evidence type="ECO:0000313" key="7">
    <source>
        <dbReference type="Proteomes" id="UP000256709"/>
    </source>
</evidence>
<dbReference type="Proteomes" id="UP000256709">
    <property type="component" value="Unassembled WGS sequence"/>
</dbReference>
<dbReference type="Pfam" id="PF25967">
    <property type="entry name" value="RND-MFP_C"/>
    <property type="match status" value="1"/>
</dbReference>
<dbReference type="RefSeq" id="WP_172592173.1">
    <property type="nucleotide sequence ID" value="NZ_NBXA01000025.1"/>
</dbReference>
<feature type="domain" description="Multidrug resistance protein MdtA-like barrel-sandwich hybrid" evidence="4">
    <location>
        <begin position="81"/>
        <end position="197"/>
    </location>
</feature>
<comment type="subcellular location">
    <subcellularLocation>
        <location evidence="1">Cell envelope</location>
    </subcellularLocation>
</comment>
<dbReference type="Gene3D" id="2.40.420.20">
    <property type="match status" value="1"/>
</dbReference>
<feature type="domain" description="Multidrug resistance protein MdtA-like C-terminal permuted SH3" evidence="5">
    <location>
        <begin position="322"/>
        <end position="378"/>
    </location>
</feature>
<feature type="region of interest" description="Disordered" evidence="3">
    <location>
        <begin position="384"/>
        <end position="403"/>
    </location>
</feature>
<sequence>MKLTNYVSRMRRRTLVISGALILLIAAGSVYWFGFAMPASSSQAAQAPVTRTVQASLQTMEKSVSTTGTLTPTVQQTAGFTVSGTVTAVNVVAGQTVTAGQALATVDTMTVDAALLQAKATLATAEAKLADATSASDGSDAAVAQIAADQSSVDLASAAVTDAETDVTDATLTAPVAGLVTTVGVAVGDRVSAGSSSGSSTSSSSGAGTTGAGSTAGTSAATSGTTTTASTSGFTIVSTDSWQVSVAVSESDIANVAKDDQVELSLTGGTAFFGTVASVGLLPSATSGAVTYPVVVSVTGSPAGLYDGVSVTTAIVYERRTNVLTVPSEAVTTAAGTSTVTTLDAEGAEVKTPVVVGETVGTLTEITSGLAEGDSVVVTVFTPGGTGTGGQTGGTGTGRQTGEFPGGGTGTFPGGGTGTIPGGAGGGTGGTTTGTTRSTTRNGGANG</sequence>
<dbReference type="PANTHER" id="PTHR32347:SF14">
    <property type="entry name" value="EFFLUX SYSTEM COMPONENT YKNX-RELATED"/>
    <property type="match status" value="1"/>
</dbReference>
<accession>A0A3E0VP75</accession>
<dbReference type="InterPro" id="IPR050465">
    <property type="entry name" value="UPF0194_transport"/>
</dbReference>
<dbReference type="InterPro" id="IPR058627">
    <property type="entry name" value="MdtA-like_C"/>
</dbReference>
<dbReference type="AlphaFoldDB" id="A0A3E0VP75"/>
<evidence type="ECO:0000256" key="1">
    <source>
        <dbReference type="ARBA" id="ARBA00004196"/>
    </source>
</evidence>
<evidence type="ECO:0000256" key="2">
    <source>
        <dbReference type="ARBA" id="ARBA00023054"/>
    </source>
</evidence>
<feature type="compositionally biased region" description="Gly residues" evidence="3">
    <location>
        <begin position="408"/>
        <end position="432"/>
    </location>
</feature>
<feature type="compositionally biased region" description="Low complexity" evidence="3">
    <location>
        <begin position="433"/>
        <end position="447"/>
    </location>
</feature>
<keyword evidence="2" id="KW-0175">Coiled coil</keyword>
<dbReference type="EMBL" id="NBXA01000025">
    <property type="protein sequence ID" value="RFA11409.1"/>
    <property type="molecule type" value="Genomic_DNA"/>
</dbReference>
<dbReference type="Gene3D" id="2.40.50.100">
    <property type="match status" value="1"/>
</dbReference>
<name>A0A3E0VP75_9MICO</name>
<evidence type="ECO:0000259" key="5">
    <source>
        <dbReference type="Pfam" id="PF25967"/>
    </source>
</evidence>
<dbReference type="Gene3D" id="2.40.30.170">
    <property type="match status" value="1"/>
</dbReference>
<dbReference type="GO" id="GO:0030313">
    <property type="term" value="C:cell envelope"/>
    <property type="evidence" value="ECO:0007669"/>
    <property type="project" value="UniProtKB-SubCell"/>
</dbReference>
<dbReference type="Gene3D" id="1.10.287.470">
    <property type="entry name" value="Helix hairpin bin"/>
    <property type="match status" value="1"/>
</dbReference>
<dbReference type="Pfam" id="PF25917">
    <property type="entry name" value="BSH_RND"/>
    <property type="match status" value="1"/>
</dbReference>
<dbReference type="SUPFAM" id="SSF111369">
    <property type="entry name" value="HlyD-like secretion proteins"/>
    <property type="match status" value="1"/>
</dbReference>
<gene>
    <name evidence="6" type="ORF">B7R21_13195</name>
</gene>